<reference evidence="2 3" key="1">
    <citation type="submission" date="2020-08" db="EMBL/GenBank/DDBJ databases">
        <title>Sequencing the genomes of 1000 actinobacteria strains.</title>
        <authorList>
            <person name="Klenk H.-P."/>
        </authorList>
    </citation>
    <scope>NUCLEOTIDE SEQUENCE [LARGE SCALE GENOMIC DNA]</scope>
    <source>
        <strain evidence="2 3">DSM 17294</strain>
    </source>
</reference>
<comment type="caution">
    <text evidence="2">The sequence shown here is derived from an EMBL/GenBank/DDBJ whole genome shotgun (WGS) entry which is preliminary data.</text>
</comment>
<feature type="compositionally biased region" description="Polar residues" evidence="1">
    <location>
        <begin position="67"/>
        <end position="79"/>
    </location>
</feature>
<proteinExistence type="predicted"/>
<gene>
    <name evidence="2" type="ORF">HDA44_005017</name>
</gene>
<dbReference type="Proteomes" id="UP000558997">
    <property type="component" value="Unassembled WGS sequence"/>
</dbReference>
<organism evidence="2 3">
    <name type="scientific">Kribbella solani</name>
    <dbReference type="NCBI Taxonomy" id="236067"/>
    <lineage>
        <taxon>Bacteria</taxon>
        <taxon>Bacillati</taxon>
        <taxon>Actinomycetota</taxon>
        <taxon>Actinomycetes</taxon>
        <taxon>Propionibacteriales</taxon>
        <taxon>Kribbellaceae</taxon>
        <taxon>Kribbella</taxon>
    </lineage>
</organism>
<sequence length="79" mass="8384">MFETGAGDEQEHGADAAQVEWAVEIPDQLLGGQVVARAPDQGTELRAALVELVDEEAAAPCRRRSRTNAGNSRTGSPPR</sequence>
<evidence type="ECO:0000313" key="2">
    <source>
        <dbReference type="EMBL" id="MBB5981676.1"/>
    </source>
</evidence>
<dbReference type="EMBL" id="JACHNF010000001">
    <property type="protein sequence ID" value="MBB5981676.1"/>
    <property type="molecule type" value="Genomic_DNA"/>
</dbReference>
<accession>A0A841DY22</accession>
<evidence type="ECO:0000313" key="3">
    <source>
        <dbReference type="Proteomes" id="UP000558997"/>
    </source>
</evidence>
<evidence type="ECO:0000256" key="1">
    <source>
        <dbReference type="SAM" id="MobiDB-lite"/>
    </source>
</evidence>
<keyword evidence="3" id="KW-1185">Reference proteome</keyword>
<protein>
    <submittedName>
        <fullName evidence="2">Uncharacterized protein</fullName>
    </submittedName>
</protein>
<name>A0A841DY22_9ACTN</name>
<dbReference type="AlphaFoldDB" id="A0A841DY22"/>
<feature type="region of interest" description="Disordered" evidence="1">
    <location>
        <begin position="59"/>
        <end position="79"/>
    </location>
</feature>